<feature type="region of interest" description="Disordered" evidence="3">
    <location>
        <begin position="369"/>
        <end position="388"/>
    </location>
</feature>
<feature type="domain" description="Multidrug resistance protein MdtA-like beta-barrel" evidence="6">
    <location>
        <begin position="209"/>
        <end position="298"/>
    </location>
</feature>
<dbReference type="Gene3D" id="2.40.420.20">
    <property type="match status" value="1"/>
</dbReference>
<accession>A0A7W2EVH6</accession>
<dbReference type="PANTHER" id="PTHR30158:SF3">
    <property type="entry name" value="MULTIDRUG EFFLUX PUMP SUBUNIT ACRA-RELATED"/>
    <property type="match status" value="1"/>
</dbReference>
<organism evidence="8 9">
    <name type="scientific">Rugamonas brunnea</name>
    <dbReference type="NCBI Taxonomy" id="2758569"/>
    <lineage>
        <taxon>Bacteria</taxon>
        <taxon>Pseudomonadati</taxon>
        <taxon>Pseudomonadota</taxon>
        <taxon>Betaproteobacteria</taxon>
        <taxon>Burkholderiales</taxon>
        <taxon>Oxalobacteraceae</taxon>
        <taxon>Telluria group</taxon>
        <taxon>Rugamonas</taxon>
    </lineage>
</organism>
<feature type="domain" description="Multidrug resistance protein MdtA-like barrel-sandwich hybrid" evidence="5">
    <location>
        <begin position="64"/>
        <end position="204"/>
    </location>
</feature>
<dbReference type="FunFam" id="2.40.420.20:FF:000001">
    <property type="entry name" value="Efflux RND transporter periplasmic adaptor subunit"/>
    <property type="match status" value="1"/>
</dbReference>
<dbReference type="Pfam" id="PF25876">
    <property type="entry name" value="HH_MFP_RND"/>
    <property type="match status" value="1"/>
</dbReference>
<sequence length="388" mass="40678">MALLARPAGVVFLASTVMLIAGCESPQPAPAVAPPPQVGIYTVQARPLALSTELPGRTAAFQLAEVRPQVSGIIRTRAFTEGADVKAGETLYLIDAASYQAAHGAAKATLERAEANLLTAAPKARRYKELLAVEGVSRQELEEAQAAEAQARADVAVAKAALESARINLAYTKVTAPIAGRIGRSNVTAGALVTAGQDSALATLQQLDPMYVDLTQSGEELMRLKKALQDGAMKKAAGQARVALKLPDGSTYAQEGRLQFVDARVDPGTGNVTLRAIFPNPKHDLMPGMFVRAVIENGMDEHAIVVPQQGVTRNPQGEATALVLNQKGIVEQRAIATSGTWKDQWIVKSGLNEGDRVIVEGLQKVQPGAPASVAPAKSAAAVKPNPAQ</sequence>
<dbReference type="NCBIfam" id="TIGR01730">
    <property type="entry name" value="RND_mfp"/>
    <property type="match status" value="1"/>
</dbReference>
<comment type="subcellular location">
    <subcellularLocation>
        <location evidence="1">Cell envelope</location>
    </subcellularLocation>
</comment>
<dbReference type="EMBL" id="JACEZT010000015">
    <property type="protein sequence ID" value="MBA5639393.1"/>
    <property type="molecule type" value="Genomic_DNA"/>
</dbReference>
<comment type="similarity">
    <text evidence="2">Belongs to the membrane fusion protein (MFP) (TC 8.A.1) family.</text>
</comment>
<dbReference type="InterPro" id="IPR058625">
    <property type="entry name" value="MdtA-like_BSH"/>
</dbReference>
<dbReference type="PROSITE" id="PS51257">
    <property type="entry name" value="PROKAR_LIPOPROTEIN"/>
    <property type="match status" value="1"/>
</dbReference>
<proteinExistence type="inferred from homology"/>
<dbReference type="InterPro" id="IPR058626">
    <property type="entry name" value="MdtA-like_b-barrel"/>
</dbReference>
<evidence type="ECO:0000259" key="7">
    <source>
        <dbReference type="Pfam" id="PF25967"/>
    </source>
</evidence>
<dbReference type="InterPro" id="IPR006143">
    <property type="entry name" value="RND_pump_MFP"/>
</dbReference>
<feature type="domain" description="Multidrug resistance protein MdtA-like alpha-helical hairpin" evidence="4">
    <location>
        <begin position="105"/>
        <end position="172"/>
    </location>
</feature>
<dbReference type="Pfam" id="PF25917">
    <property type="entry name" value="BSH_RND"/>
    <property type="match status" value="1"/>
</dbReference>
<dbReference type="GO" id="GO:0022857">
    <property type="term" value="F:transmembrane transporter activity"/>
    <property type="evidence" value="ECO:0007669"/>
    <property type="project" value="InterPro"/>
</dbReference>
<dbReference type="InterPro" id="IPR058627">
    <property type="entry name" value="MdtA-like_C"/>
</dbReference>
<reference evidence="8 9" key="1">
    <citation type="submission" date="2020-07" db="EMBL/GenBank/DDBJ databases">
        <title>Novel species isolated from subtropical streams in China.</title>
        <authorList>
            <person name="Lu H."/>
        </authorList>
    </citation>
    <scope>NUCLEOTIDE SEQUENCE [LARGE SCALE GENOMIC DNA]</scope>
    <source>
        <strain evidence="8 9">LX20W</strain>
    </source>
</reference>
<dbReference type="GO" id="GO:0005886">
    <property type="term" value="C:plasma membrane"/>
    <property type="evidence" value="ECO:0007669"/>
    <property type="project" value="UniProtKB-SubCell"/>
</dbReference>
<dbReference type="Gene3D" id="1.10.287.470">
    <property type="entry name" value="Helix hairpin bin"/>
    <property type="match status" value="1"/>
</dbReference>
<comment type="caution">
    <text evidence="8">The sequence shown here is derived from an EMBL/GenBank/DDBJ whole genome shotgun (WGS) entry which is preliminary data.</text>
</comment>
<evidence type="ECO:0000256" key="2">
    <source>
        <dbReference type="ARBA" id="ARBA00009477"/>
    </source>
</evidence>
<evidence type="ECO:0000259" key="4">
    <source>
        <dbReference type="Pfam" id="PF25876"/>
    </source>
</evidence>
<dbReference type="Pfam" id="PF25967">
    <property type="entry name" value="RND-MFP_C"/>
    <property type="match status" value="1"/>
</dbReference>
<gene>
    <name evidence="8" type="ORF">H3H37_20220</name>
</gene>
<dbReference type="AlphaFoldDB" id="A0A7W2EVH6"/>
<dbReference type="Gene3D" id="2.40.30.170">
    <property type="match status" value="1"/>
</dbReference>
<dbReference type="Gene3D" id="2.40.50.100">
    <property type="match status" value="1"/>
</dbReference>
<evidence type="ECO:0000259" key="5">
    <source>
        <dbReference type="Pfam" id="PF25917"/>
    </source>
</evidence>
<dbReference type="SUPFAM" id="SSF111369">
    <property type="entry name" value="HlyD-like secretion proteins"/>
    <property type="match status" value="1"/>
</dbReference>
<dbReference type="GO" id="GO:0046677">
    <property type="term" value="P:response to antibiotic"/>
    <property type="evidence" value="ECO:0007669"/>
    <property type="project" value="TreeGrafter"/>
</dbReference>
<evidence type="ECO:0000256" key="3">
    <source>
        <dbReference type="SAM" id="MobiDB-lite"/>
    </source>
</evidence>
<dbReference type="Pfam" id="PF25944">
    <property type="entry name" value="Beta-barrel_RND"/>
    <property type="match status" value="1"/>
</dbReference>
<evidence type="ECO:0000259" key="6">
    <source>
        <dbReference type="Pfam" id="PF25944"/>
    </source>
</evidence>
<dbReference type="Proteomes" id="UP000534388">
    <property type="component" value="Unassembled WGS sequence"/>
</dbReference>
<name>A0A7W2EVH6_9BURK</name>
<evidence type="ECO:0000313" key="8">
    <source>
        <dbReference type="EMBL" id="MBA5639393.1"/>
    </source>
</evidence>
<protein>
    <submittedName>
        <fullName evidence="8">Efflux RND transporter periplasmic adaptor subunit</fullName>
    </submittedName>
</protein>
<feature type="domain" description="Multidrug resistance protein MdtA-like C-terminal permuted SH3" evidence="7">
    <location>
        <begin position="303"/>
        <end position="364"/>
    </location>
</feature>
<dbReference type="InterPro" id="IPR058624">
    <property type="entry name" value="MdtA-like_HH"/>
</dbReference>
<evidence type="ECO:0000313" key="9">
    <source>
        <dbReference type="Proteomes" id="UP000534388"/>
    </source>
</evidence>
<evidence type="ECO:0000256" key="1">
    <source>
        <dbReference type="ARBA" id="ARBA00004196"/>
    </source>
</evidence>
<keyword evidence="9" id="KW-1185">Reference proteome</keyword>
<dbReference type="PANTHER" id="PTHR30158">
    <property type="entry name" value="ACRA/E-RELATED COMPONENT OF DRUG EFFLUX TRANSPORTER"/>
    <property type="match status" value="1"/>
</dbReference>